<sequence length="105" mass="12187">MNRSRPKQIVIRASESEYNRIKKKVERSTLTQNEYLLKCSLGKEIIVVEGIHELAIELKRIGNNLNQLTKAVHQGKANCSKELDDISKEMKEVWQLLRRSIQKQA</sequence>
<organism evidence="1 2">
    <name type="scientific">Mobilitalea sibirica</name>
    <dbReference type="NCBI Taxonomy" id="1462919"/>
    <lineage>
        <taxon>Bacteria</taxon>
        <taxon>Bacillati</taxon>
        <taxon>Bacillota</taxon>
        <taxon>Clostridia</taxon>
        <taxon>Lachnospirales</taxon>
        <taxon>Lachnospiraceae</taxon>
        <taxon>Mobilitalea</taxon>
    </lineage>
</organism>
<evidence type="ECO:0000313" key="1">
    <source>
        <dbReference type="EMBL" id="MBH1942540.1"/>
    </source>
</evidence>
<protein>
    <submittedName>
        <fullName evidence="1">MobC family plasmid mobilization relaxosome protein</fullName>
    </submittedName>
</protein>
<dbReference type="AlphaFoldDB" id="A0A8J7H4S6"/>
<reference evidence="1" key="1">
    <citation type="submission" date="2020-12" db="EMBL/GenBank/DDBJ databases">
        <title>M. sibirica DSM 26468T genome.</title>
        <authorList>
            <person name="Thieme N."/>
            <person name="Rettenmaier R."/>
            <person name="Zverlov V."/>
            <person name="Liebl W."/>
        </authorList>
    </citation>
    <scope>NUCLEOTIDE SEQUENCE</scope>
    <source>
        <strain evidence="1">DSM 26468</strain>
    </source>
</reference>
<dbReference type="EMBL" id="JAEAGR010000026">
    <property type="protein sequence ID" value="MBH1942540.1"/>
    <property type="molecule type" value="Genomic_DNA"/>
</dbReference>
<proteinExistence type="predicted"/>
<dbReference type="Pfam" id="PF21983">
    <property type="entry name" value="NikA-like"/>
    <property type="match status" value="1"/>
</dbReference>
<name>A0A8J7H4S6_9FIRM</name>
<evidence type="ECO:0000313" key="2">
    <source>
        <dbReference type="Proteomes" id="UP000623269"/>
    </source>
</evidence>
<dbReference type="RefSeq" id="WP_197662794.1">
    <property type="nucleotide sequence ID" value="NZ_JAEAGR010000026.1"/>
</dbReference>
<dbReference type="Proteomes" id="UP000623269">
    <property type="component" value="Unassembled WGS sequence"/>
</dbReference>
<gene>
    <name evidence="1" type="ORF">I5677_16735</name>
</gene>
<keyword evidence="2" id="KW-1185">Reference proteome</keyword>
<comment type="caution">
    <text evidence="1">The sequence shown here is derived from an EMBL/GenBank/DDBJ whole genome shotgun (WGS) entry which is preliminary data.</text>
</comment>
<accession>A0A8J7H4S6</accession>
<dbReference type="InterPro" id="IPR053842">
    <property type="entry name" value="NikA-like"/>
</dbReference>